<dbReference type="AlphaFoldDB" id="A0AAN9A129"/>
<evidence type="ECO:0000256" key="3">
    <source>
        <dbReference type="ARBA" id="ARBA00006366"/>
    </source>
</evidence>
<keyword evidence="4 9" id="KW-0813">Transport</keyword>
<dbReference type="EMBL" id="JAXCGZ010009702">
    <property type="protein sequence ID" value="KAK7076371.1"/>
    <property type="molecule type" value="Genomic_DNA"/>
</dbReference>
<keyword evidence="8 9" id="KW-0472">Membrane</keyword>
<dbReference type="PANTHER" id="PTHR12929:SF10">
    <property type="entry name" value="RIBOFLAVIN TRANSPORTER"/>
    <property type="match status" value="1"/>
</dbReference>
<evidence type="ECO:0000256" key="6">
    <source>
        <dbReference type="ARBA" id="ARBA00022692"/>
    </source>
</evidence>
<evidence type="ECO:0000256" key="9">
    <source>
        <dbReference type="RuleBase" id="RU368035"/>
    </source>
</evidence>
<comment type="caution">
    <text evidence="10">The sequence shown here is derived from an EMBL/GenBank/DDBJ whole genome shotgun (WGS) entry which is preliminary data.</text>
</comment>
<dbReference type="GO" id="GO:0005886">
    <property type="term" value="C:plasma membrane"/>
    <property type="evidence" value="ECO:0007669"/>
    <property type="project" value="UniProtKB-SubCell"/>
</dbReference>
<comment type="function">
    <text evidence="9">Plasma membrane transporter mediating the uptake by cells of the water soluble vitamin B2/riboflavin that plays a key role in biochemical oxidation-reduction reactions of the carbohydrate, lipid, and amino acid metabolism.</text>
</comment>
<protein>
    <recommendedName>
        <fullName evidence="9">Riboflavin transporter</fullName>
    </recommendedName>
</protein>
<evidence type="ECO:0000256" key="5">
    <source>
        <dbReference type="ARBA" id="ARBA00022475"/>
    </source>
</evidence>
<feature type="transmembrane region" description="Helical" evidence="9">
    <location>
        <begin position="130"/>
        <end position="151"/>
    </location>
</feature>
<evidence type="ECO:0000313" key="10">
    <source>
        <dbReference type="EMBL" id="KAK7076371.1"/>
    </source>
</evidence>
<comment type="similarity">
    <text evidence="3 9">Belongs to the riboflavin transporter family.</text>
</comment>
<evidence type="ECO:0000256" key="8">
    <source>
        <dbReference type="ARBA" id="ARBA00023136"/>
    </source>
</evidence>
<keyword evidence="7 9" id="KW-1133">Transmembrane helix</keyword>
<gene>
    <name evidence="10" type="ORF">SK128_018804</name>
</gene>
<keyword evidence="5 9" id="KW-1003">Cell membrane</keyword>
<dbReference type="InterPro" id="IPR009357">
    <property type="entry name" value="Riboflavin_transptr"/>
</dbReference>
<evidence type="ECO:0000256" key="2">
    <source>
        <dbReference type="ARBA" id="ARBA00004651"/>
    </source>
</evidence>
<dbReference type="PANTHER" id="PTHR12929">
    <property type="entry name" value="SOLUTE CARRIER FAMILY 52"/>
    <property type="match status" value="1"/>
</dbReference>
<comment type="caution">
    <text evidence="9">Lacks conserved residue(s) required for the propagation of feature annotation.</text>
</comment>
<sequence>MPRLYGSVVSSAAPMCDVEELSDDVTTFGDVHVDEESLSVFVLEITIVWTSDVRARLSVGVTGEEVNIPLLRDQQRQSYRTSFRRNFIMGRNLLVDVLAAVFGIGAWVSVNGLWVELPLIVNDLPENWSLPSYLSVIISIANVGPIAYSVWRLYKPRQRPTPVVYGLLTLGCIASLLLAFLWDRTSWIGGTKHSTALMVLEMFPYVS</sequence>
<dbReference type="GO" id="GO:0032217">
    <property type="term" value="F:riboflavin transmembrane transporter activity"/>
    <property type="evidence" value="ECO:0007669"/>
    <property type="project" value="UniProtKB-UniRule"/>
</dbReference>
<accession>A0AAN9A129</accession>
<dbReference type="Proteomes" id="UP001381693">
    <property type="component" value="Unassembled WGS sequence"/>
</dbReference>
<comment type="subcellular location">
    <subcellularLocation>
        <location evidence="2 9">Cell membrane</location>
        <topology evidence="2 9">Multi-pass membrane protein</topology>
    </subcellularLocation>
</comment>
<name>A0AAN9A129_HALRR</name>
<keyword evidence="11" id="KW-1185">Reference proteome</keyword>
<proteinExistence type="inferred from homology"/>
<reference evidence="10 11" key="1">
    <citation type="submission" date="2023-11" db="EMBL/GenBank/DDBJ databases">
        <title>Halocaridina rubra genome assembly.</title>
        <authorList>
            <person name="Smith C."/>
        </authorList>
    </citation>
    <scope>NUCLEOTIDE SEQUENCE [LARGE SCALE GENOMIC DNA]</scope>
    <source>
        <strain evidence="10">EP-1</strain>
        <tissue evidence="10">Whole</tissue>
    </source>
</reference>
<comment type="catalytic activity">
    <reaction evidence="1 9">
        <text>riboflavin(in) = riboflavin(out)</text>
        <dbReference type="Rhea" id="RHEA:35015"/>
        <dbReference type="ChEBI" id="CHEBI:57986"/>
    </reaction>
</comment>
<evidence type="ECO:0000313" key="11">
    <source>
        <dbReference type="Proteomes" id="UP001381693"/>
    </source>
</evidence>
<feature type="transmembrane region" description="Helical" evidence="9">
    <location>
        <begin position="93"/>
        <end position="110"/>
    </location>
</feature>
<evidence type="ECO:0000256" key="1">
    <source>
        <dbReference type="ARBA" id="ARBA00000215"/>
    </source>
</evidence>
<evidence type="ECO:0000256" key="7">
    <source>
        <dbReference type="ARBA" id="ARBA00022989"/>
    </source>
</evidence>
<feature type="transmembrane region" description="Helical" evidence="9">
    <location>
        <begin position="163"/>
        <end position="182"/>
    </location>
</feature>
<keyword evidence="6 9" id="KW-0812">Transmembrane</keyword>
<organism evidence="10 11">
    <name type="scientific">Halocaridina rubra</name>
    <name type="common">Hawaiian red shrimp</name>
    <dbReference type="NCBI Taxonomy" id="373956"/>
    <lineage>
        <taxon>Eukaryota</taxon>
        <taxon>Metazoa</taxon>
        <taxon>Ecdysozoa</taxon>
        <taxon>Arthropoda</taxon>
        <taxon>Crustacea</taxon>
        <taxon>Multicrustacea</taxon>
        <taxon>Malacostraca</taxon>
        <taxon>Eumalacostraca</taxon>
        <taxon>Eucarida</taxon>
        <taxon>Decapoda</taxon>
        <taxon>Pleocyemata</taxon>
        <taxon>Caridea</taxon>
        <taxon>Atyoidea</taxon>
        <taxon>Atyidae</taxon>
        <taxon>Halocaridina</taxon>
    </lineage>
</organism>
<evidence type="ECO:0000256" key="4">
    <source>
        <dbReference type="ARBA" id="ARBA00022448"/>
    </source>
</evidence>
<dbReference type="Pfam" id="PF06237">
    <property type="entry name" value="SLC52_ribofla_tr"/>
    <property type="match status" value="1"/>
</dbReference>